<evidence type="ECO:0000259" key="9">
    <source>
        <dbReference type="PROSITE" id="PS50240"/>
    </source>
</evidence>
<dbReference type="EMBL" id="AKHW03006061">
    <property type="protein sequence ID" value="KYO24526.1"/>
    <property type="molecule type" value="Genomic_DNA"/>
</dbReference>
<dbReference type="InterPro" id="IPR033116">
    <property type="entry name" value="TRYPSIN_SER"/>
</dbReference>
<dbReference type="eggNOG" id="KOG3627">
    <property type="taxonomic scope" value="Eukaryota"/>
</dbReference>
<gene>
    <name evidence="10" type="ORF">Y1Q_0023223</name>
</gene>
<dbReference type="InterPro" id="IPR001254">
    <property type="entry name" value="Trypsin_dom"/>
</dbReference>
<evidence type="ECO:0000256" key="1">
    <source>
        <dbReference type="ARBA" id="ARBA00022670"/>
    </source>
</evidence>
<reference evidence="10 11" key="1">
    <citation type="journal article" date="2012" name="Genome Biol.">
        <title>Sequencing three crocodilian genomes to illuminate the evolution of archosaurs and amniotes.</title>
        <authorList>
            <person name="St John J.A."/>
            <person name="Braun E.L."/>
            <person name="Isberg S.R."/>
            <person name="Miles L.G."/>
            <person name="Chong A.Y."/>
            <person name="Gongora J."/>
            <person name="Dalzell P."/>
            <person name="Moran C."/>
            <person name="Bed'hom B."/>
            <person name="Abzhanov A."/>
            <person name="Burgess S.C."/>
            <person name="Cooksey A.M."/>
            <person name="Castoe T.A."/>
            <person name="Crawford N.G."/>
            <person name="Densmore L.D."/>
            <person name="Drew J.C."/>
            <person name="Edwards S.V."/>
            <person name="Faircloth B.C."/>
            <person name="Fujita M.K."/>
            <person name="Greenwold M.J."/>
            <person name="Hoffmann F.G."/>
            <person name="Howard J.M."/>
            <person name="Iguchi T."/>
            <person name="Janes D.E."/>
            <person name="Khan S.Y."/>
            <person name="Kohno S."/>
            <person name="de Koning A.J."/>
            <person name="Lance S.L."/>
            <person name="McCarthy F.M."/>
            <person name="McCormack J.E."/>
            <person name="Merchant M.E."/>
            <person name="Peterson D.G."/>
            <person name="Pollock D.D."/>
            <person name="Pourmand N."/>
            <person name="Raney B.J."/>
            <person name="Roessler K.A."/>
            <person name="Sanford J.R."/>
            <person name="Sawyer R.H."/>
            <person name="Schmidt C.J."/>
            <person name="Triplett E.W."/>
            <person name="Tuberville T.D."/>
            <person name="Venegas-Anaya M."/>
            <person name="Howard J.T."/>
            <person name="Jarvis E.D."/>
            <person name="Guillette L.J.Jr."/>
            <person name="Glenn T.C."/>
            <person name="Green R.E."/>
            <person name="Ray D.A."/>
        </authorList>
    </citation>
    <scope>NUCLEOTIDE SEQUENCE [LARGE SCALE GENOMIC DNA]</scope>
    <source>
        <strain evidence="10">KSC_2009_1</strain>
    </source>
</reference>
<dbReference type="PANTHER" id="PTHR24257:SF17">
    <property type="match status" value="1"/>
</dbReference>
<sequence>MFKLVCITLLLGYAYGCGVPAFPPIASRVVGGEDARPHSWPWQISLQVFTTRGWRHTCGGTLIATNWVLTAAHCIDRNRDYLVYLGKHNLSTPEPGSLAIMPEKIIVKEDWDPRSTTNDLALLKLPRPLKLSDKIQPACLPPPGYVLPNRFPCFITGWGQISTGGPLPSILQEAVMPVVNYATCSRPNWWGNIVKTTMICAGGDGEVSGCNGDSGGPLICRRGRVWEVHGITSFVSRLGCNVFEKPTVFTRVSAYADWIRKTMRMQRDSARNETYNPVTA</sequence>
<dbReference type="GO" id="GO:0004252">
    <property type="term" value="F:serine-type endopeptidase activity"/>
    <property type="evidence" value="ECO:0007669"/>
    <property type="project" value="InterPro"/>
</dbReference>
<keyword evidence="6" id="KW-1015">Disulfide bond</keyword>
<dbReference type="InterPro" id="IPR043504">
    <property type="entry name" value="Peptidase_S1_PA_chymotrypsin"/>
</dbReference>
<dbReference type="InterPro" id="IPR018114">
    <property type="entry name" value="TRYPSIN_HIS"/>
</dbReference>
<dbReference type="SMART" id="SM00020">
    <property type="entry name" value="Tryp_SPc"/>
    <property type="match status" value="1"/>
</dbReference>
<dbReference type="Pfam" id="PF00089">
    <property type="entry name" value="Trypsin"/>
    <property type="match status" value="1"/>
</dbReference>
<dbReference type="CDD" id="cd00190">
    <property type="entry name" value="Tryp_SPc"/>
    <property type="match status" value="1"/>
</dbReference>
<dbReference type="InterPro" id="IPR050850">
    <property type="entry name" value="Peptidase_S1_Elastase_sf"/>
</dbReference>
<keyword evidence="2 8" id="KW-0732">Signal</keyword>
<evidence type="ECO:0000256" key="2">
    <source>
        <dbReference type="ARBA" id="ARBA00022729"/>
    </source>
</evidence>
<protein>
    <submittedName>
        <fullName evidence="10">Chymotrypsin-like elastase family member 2A</fullName>
    </submittedName>
</protein>
<dbReference type="InterPro" id="IPR009003">
    <property type="entry name" value="Peptidase_S1_PA"/>
</dbReference>
<feature type="signal peptide" evidence="8">
    <location>
        <begin position="1"/>
        <end position="16"/>
    </location>
</feature>
<keyword evidence="3 7" id="KW-0378">Hydrolase</keyword>
<keyword evidence="4 7" id="KW-0720">Serine protease</keyword>
<evidence type="ECO:0000313" key="11">
    <source>
        <dbReference type="Proteomes" id="UP000050525"/>
    </source>
</evidence>
<evidence type="ECO:0000256" key="3">
    <source>
        <dbReference type="ARBA" id="ARBA00022801"/>
    </source>
</evidence>
<evidence type="ECO:0000256" key="8">
    <source>
        <dbReference type="SAM" id="SignalP"/>
    </source>
</evidence>
<feature type="domain" description="Peptidase S1" evidence="9">
    <location>
        <begin position="29"/>
        <end position="264"/>
    </location>
</feature>
<dbReference type="PANTHER" id="PTHR24257">
    <property type="entry name" value="CHYMOTRYPSIN-LIKE ELASTASE FAMILY MEMBER"/>
    <property type="match status" value="1"/>
</dbReference>
<evidence type="ECO:0000256" key="7">
    <source>
        <dbReference type="RuleBase" id="RU363034"/>
    </source>
</evidence>
<keyword evidence="11" id="KW-1185">Reference proteome</keyword>
<evidence type="ECO:0000256" key="5">
    <source>
        <dbReference type="ARBA" id="ARBA00023145"/>
    </source>
</evidence>
<dbReference type="SUPFAM" id="SSF50494">
    <property type="entry name" value="Trypsin-like serine proteases"/>
    <property type="match status" value="1"/>
</dbReference>
<dbReference type="PROSITE" id="PS00135">
    <property type="entry name" value="TRYPSIN_SER"/>
    <property type="match status" value="1"/>
</dbReference>
<dbReference type="FunFam" id="2.40.10.10:FF:000017">
    <property type="entry name" value="Chymotrypsin-like elastase family member 1"/>
    <property type="match status" value="1"/>
</dbReference>
<comment type="caution">
    <text evidence="10">The sequence shown here is derived from an EMBL/GenBank/DDBJ whole genome shotgun (WGS) entry which is preliminary data.</text>
</comment>
<dbReference type="PROSITE" id="PS50240">
    <property type="entry name" value="TRYPSIN_DOM"/>
    <property type="match status" value="1"/>
</dbReference>
<organism evidence="10 11">
    <name type="scientific">Alligator mississippiensis</name>
    <name type="common">American alligator</name>
    <dbReference type="NCBI Taxonomy" id="8496"/>
    <lineage>
        <taxon>Eukaryota</taxon>
        <taxon>Metazoa</taxon>
        <taxon>Chordata</taxon>
        <taxon>Craniata</taxon>
        <taxon>Vertebrata</taxon>
        <taxon>Euteleostomi</taxon>
        <taxon>Archelosauria</taxon>
        <taxon>Archosauria</taxon>
        <taxon>Crocodylia</taxon>
        <taxon>Alligatoridae</taxon>
        <taxon>Alligatorinae</taxon>
        <taxon>Alligator</taxon>
    </lineage>
</organism>
<dbReference type="PRINTS" id="PR00722">
    <property type="entry name" value="CHYMOTRYPSIN"/>
</dbReference>
<dbReference type="PROSITE" id="PS00134">
    <property type="entry name" value="TRYPSIN_HIS"/>
    <property type="match status" value="1"/>
</dbReference>
<dbReference type="STRING" id="8496.A0A151MJ43"/>
<evidence type="ECO:0000313" key="10">
    <source>
        <dbReference type="EMBL" id="KYO24526.1"/>
    </source>
</evidence>
<feature type="chain" id="PRO_5007585181" evidence="8">
    <location>
        <begin position="17"/>
        <end position="280"/>
    </location>
</feature>
<dbReference type="Proteomes" id="UP000050525">
    <property type="component" value="Unassembled WGS sequence"/>
</dbReference>
<proteinExistence type="predicted"/>
<dbReference type="Gene3D" id="2.40.10.10">
    <property type="entry name" value="Trypsin-like serine proteases"/>
    <property type="match status" value="2"/>
</dbReference>
<dbReference type="GO" id="GO:0006508">
    <property type="term" value="P:proteolysis"/>
    <property type="evidence" value="ECO:0007669"/>
    <property type="project" value="UniProtKB-KW"/>
</dbReference>
<evidence type="ECO:0000256" key="6">
    <source>
        <dbReference type="ARBA" id="ARBA00023157"/>
    </source>
</evidence>
<dbReference type="AlphaFoldDB" id="A0A151MJ43"/>
<dbReference type="OrthoDB" id="10061449at2759"/>
<dbReference type="FunFam" id="2.40.10.10:FF:000004">
    <property type="entry name" value="Tryptase gamma 1"/>
    <property type="match status" value="1"/>
</dbReference>
<evidence type="ECO:0000256" key="4">
    <source>
        <dbReference type="ARBA" id="ARBA00022825"/>
    </source>
</evidence>
<name>A0A151MJ43_ALLMI</name>
<accession>A0A151MJ43</accession>
<dbReference type="InterPro" id="IPR001314">
    <property type="entry name" value="Peptidase_S1A"/>
</dbReference>
<dbReference type="KEGG" id="amj:102574208"/>
<dbReference type="GO" id="GO:0005615">
    <property type="term" value="C:extracellular space"/>
    <property type="evidence" value="ECO:0007669"/>
    <property type="project" value="TreeGrafter"/>
</dbReference>
<keyword evidence="5" id="KW-0865">Zymogen</keyword>
<keyword evidence="1 7" id="KW-0645">Protease</keyword>